<dbReference type="InterPro" id="IPR029063">
    <property type="entry name" value="SAM-dependent_MTases_sf"/>
</dbReference>
<comment type="caution">
    <text evidence="2">The sequence shown here is derived from an EMBL/GenBank/DDBJ whole genome shotgun (WGS) entry which is preliminary data.</text>
</comment>
<name>A0A5A5R4L9_MICAE</name>
<reference evidence="2 3" key="1">
    <citation type="submission" date="2018-09" db="EMBL/GenBank/DDBJ databases">
        <title>Evolutionary history of phycoerythrin pigmentation in the water bloom-forming cyanobacterium Microcystis aeruginosa.</title>
        <authorList>
            <person name="Tanabe Y."/>
            <person name="Tanabe Y."/>
            <person name="Yamaguchi H."/>
        </authorList>
    </citation>
    <scope>NUCLEOTIDE SEQUENCE [LARGE SCALE GENOMIC DNA]</scope>
    <source>
        <strain evidence="2 3">NIES-2519</strain>
    </source>
</reference>
<dbReference type="Proteomes" id="UP000323569">
    <property type="component" value="Unassembled WGS sequence"/>
</dbReference>
<accession>A0A5A5R4L9</accession>
<evidence type="ECO:0000313" key="2">
    <source>
        <dbReference type="EMBL" id="GCA70810.1"/>
    </source>
</evidence>
<organism evidence="2 3">
    <name type="scientific">Microcystis aeruginosa NIES-2519</name>
    <dbReference type="NCBI Taxonomy" id="2303981"/>
    <lineage>
        <taxon>Bacteria</taxon>
        <taxon>Bacillati</taxon>
        <taxon>Cyanobacteriota</taxon>
        <taxon>Cyanophyceae</taxon>
        <taxon>Oscillatoriophycideae</taxon>
        <taxon>Chroococcales</taxon>
        <taxon>Microcystaceae</taxon>
        <taxon>Microcystis</taxon>
    </lineage>
</organism>
<dbReference type="SUPFAM" id="SSF53335">
    <property type="entry name" value="S-adenosyl-L-methionine-dependent methyltransferases"/>
    <property type="match status" value="1"/>
</dbReference>
<evidence type="ECO:0000259" key="1">
    <source>
        <dbReference type="Pfam" id="PF06634"/>
    </source>
</evidence>
<dbReference type="AlphaFoldDB" id="A0A5A5R4L9"/>
<dbReference type="InterPro" id="IPR009537">
    <property type="entry name" value="DUF1156"/>
</dbReference>
<evidence type="ECO:0000313" key="3">
    <source>
        <dbReference type="Proteomes" id="UP000323569"/>
    </source>
</evidence>
<proteinExistence type="predicted"/>
<gene>
    <name evidence="2" type="ORF">MiYa_02345</name>
</gene>
<protein>
    <recommendedName>
        <fullName evidence="1">DUF1156 domain-containing protein</fullName>
    </recommendedName>
</protein>
<dbReference type="Gene3D" id="3.40.50.150">
    <property type="entry name" value="Vaccinia Virus protein VP39"/>
    <property type="match status" value="1"/>
</dbReference>
<feature type="domain" description="DUF1156" evidence="1">
    <location>
        <begin position="31"/>
        <end position="102"/>
    </location>
</feature>
<dbReference type="EMBL" id="BHVO01000036">
    <property type="protein sequence ID" value="GCA70810.1"/>
    <property type="molecule type" value="Genomic_DNA"/>
</dbReference>
<dbReference type="Pfam" id="PF06634">
    <property type="entry name" value="DUF1156"/>
    <property type="match status" value="1"/>
</dbReference>
<sequence length="1005" mass="112650">MPLWFLNLRVLCAFVVLLSPMTYRKKLIEVALPLEAINVESAREKSIRHGHPSTLHLWWARRPLAACRAVLWASLVDDPSSWPEKFPTEEAQNRERQRLFDILGRIELEKDKKGNTKQVVRGLVSWDEINQPNSAVLLEAQREIARCLAWERGEEPPTKPDAIRDYIAKYAPPAYDPFCGGGSIPLEAQRLGLQAHGSDLNPVAVLITKALIEIPPKFKDKPPVNPDSRQKQKISSWEGAQGLAADVRYYGQWMRDEAFKRIGYLYPMVETNHKGTKDTKVIAWLWARTVKCPNPACGCQMPLVRSFQLSTKKGKEAWVEPFVGDVNTEGDFNHKGTEDTKGDDFGVSGVSPKIRFEVKTGKGTAPDGTVNRKGAVCIACNTPVLLDHIRREGKAGRMDAQLMAIVAEGQGGRVYLSPDEEQEYIAKKAQPEWKPDSNLPEQALGFRVQGYGMTKHADLFTPRQLVALTTFSDLVSETREKIKADAVAAGIPDDDLPLNDGGIGATAYADAVATYLAFAVDKAADYWSGICSWHSSGEKMRNTFGRQAIPMVWDYAECCPFSDSTGNWMACIDWVWKVVEKSSCSAPGQVIQLDATKNHKNDSIAKLISSDPPYYDAVPYADLSDFFYVWLRRSIGSIYPEIFNTLLVPKTQEMVADHFRHGSKEKAKQFFEESLIKVFQRANKINHHDYPVTVYYALKQTETDNDQSVSSTGWETILEGLIQANFSIDGTWPLRTELSNRMRGQDSNALSTSILLVCRPRPADAPKASRRQFLNELKRDLPQALKLLQQGNIAPVDLAQASIGPGMAIYSKYAAILESNGTSMGVRTALQLINQILDEFLTEQEGEFDSDTRWALTWFEQYQFNEALYGNAETLSKAKNTSIQGMVEAGILEAKAGKVRLLKREDLKTDWKPEKDERTPIWEITQHLIHTLDKNGETGAAELLAKLGNKADLAKELAYRLYSLCDRKGWTQEAIAYNSLVTSWPEITRLANEYKPSPEQLSFSL</sequence>